<dbReference type="Proteomes" id="UP001595961">
    <property type="component" value="Unassembled WGS sequence"/>
</dbReference>
<dbReference type="Pfam" id="PF13432">
    <property type="entry name" value="TPR_16"/>
    <property type="match status" value="2"/>
</dbReference>
<evidence type="ECO:0000313" key="5">
    <source>
        <dbReference type="Proteomes" id="UP001595961"/>
    </source>
</evidence>
<evidence type="ECO:0000313" key="4">
    <source>
        <dbReference type="EMBL" id="MFC4525622.1"/>
    </source>
</evidence>
<dbReference type="PANTHER" id="PTHR12558:SF13">
    <property type="entry name" value="CELL DIVISION CYCLE PROTEIN 27 HOMOLOG"/>
    <property type="match status" value="1"/>
</dbReference>
<keyword evidence="3" id="KW-0732">Signal</keyword>
<feature type="region of interest" description="Disordered" evidence="2">
    <location>
        <begin position="409"/>
        <end position="430"/>
    </location>
</feature>
<dbReference type="InterPro" id="IPR011990">
    <property type="entry name" value="TPR-like_helical_dom_sf"/>
</dbReference>
<feature type="region of interest" description="Disordered" evidence="2">
    <location>
        <begin position="26"/>
        <end position="47"/>
    </location>
</feature>
<name>A0ABV9BYA1_9GAMM</name>
<dbReference type="EMBL" id="JBHSGA010000004">
    <property type="protein sequence ID" value="MFC4525622.1"/>
    <property type="molecule type" value="Genomic_DNA"/>
</dbReference>
<protein>
    <submittedName>
        <fullName evidence="4">Tetratricopeptide repeat protein</fullName>
    </submittedName>
</protein>
<feature type="chain" id="PRO_5045770546" evidence="3">
    <location>
        <begin position="27"/>
        <end position="430"/>
    </location>
</feature>
<feature type="repeat" description="TPR" evidence="1">
    <location>
        <begin position="167"/>
        <end position="200"/>
    </location>
</feature>
<dbReference type="InterPro" id="IPR019734">
    <property type="entry name" value="TPR_rpt"/>
</dbReference>
<feature type="repeat" description="TPR" evidence="1">
    <location>
        <begin position="315"/>
        <end position="348"/>
    </location>
</feature>
<dbReference type="SMART" id="SM00028">
    <property type="entry name" value="TPR"/>
    <property type="match status" value="3"/>
</dbReference>
<dbReference type="SUPFAM" id="SSF48452">
    <property type="entry name" value="TPR-like"/>
    <property type="match status" value="2"/>
</dbReference>
<sequence>MKRVTLIKMLASTALALAVVSSPVIARDNSPSKDKKEALYPNATRTEPKLDLTSEKDQKAINEGLDAVNNQDKEQAEKLLQPVVDGSKSKYAQALALQGLANVHYQDGDIKGAIDLLKRALDNGVMPNDTYFQLQYMLAQFYLASEQYQLALDTVAKWRAEGRKETPESYALEGNAYYRLEKYPEAIAAIKKAQSMTDKPNDSWNQLLLAAYSESGQSDQAAEIAQKQIAANPNDPTAMNNAVSLLMQQQKYPEAIALMEKGKAAGAFKDEKQYTNLAKLYLMTGQQSGDQKGPATKAVATLEEGMSKGVVTSSADNYTLLGTAAYMAEDTNKALASYQKAIPLAKDGEANIRAGQLLLESNKFTEAKNLIQQGIDKGVQHKGTAYMLLAEANRGLKDKPGTIAAMEKAAQDPETSAKAKAWLKAQGASK</sequence>
<dbReference type="Gene3D" id="1.25.40.10">
    <property type="entry name" value="Tetratricopeptide repeat domain"/>
    <property type="match status" value="4"/>
</dbReference>
<keyword evidence="5" id="KW-1185">Reference proteome</keyword>
<feature type="signal peptide" evidence="3">
    <location>
        <begin position="1"/>
        <end position="26"/>
    </location>
</feature>
<evidence type="ECO:0000256" key="3">
    <source>
        <dbReference type="SAM" id="SignalP"/>
    </source>
</evidence>
<dbReference type="RefSeq" id="WP_266152017.1">
    <property type="nucleotide sequence ID" value="NZ_CP064028.1"/>
</dbReference>
<keyword evidence="1" id="KW-0802">TPR repeat</keyword>
<evidence type="ECO:0000256" key="2">
    <source>
        <dbReference type="SAM" id="MobiDB-lite"/>
    </source>
</evidence>
<proteinExistence type="predicted"/>
<gene>
    <name evidence="4" type="ORF">ACFO5W_03125</name>
</gene>
<comment type="caution">
    <text evidence="4">The sequence shown here is derived from an EMBL/GenBank/DDBJ whole genome shotgun (WGS) entry which is preliminary data.</text>
</comment>
<organism evidence="4 5">
    <name type="scientific">Dyella halodurans</name>
    <dbReference type="NCBI Taxonomy" id="1920171"/>
    <lineage>
        <taxon>Bacteria</taxon>
        <taxon>Pseudomonadati</taxon>
        <taxon>Pseudomonadota</taxon>
        <taxon>Gammaproteobacteria</taxon>
        <taxon>Lysobacterales</taxon>
        <taxon>Rhodanobacteraceae</taxon>
        <taxon>Dyella</taxon>
    </lineage>
</organism>
<dbReference type="PROSITE" id="PS50005">
    <property type="entry name" value="TPR"/>
    <property type="match status" value="2"/>
</dbReference>
<evidence type="ECO:0000256" key="1">
    <source>
        <dbReference type="PROSITE-ProRule" id="PRU00339"/>
    </source>
</evidence>
<accession>A0ABV9BYA1</accession>
<dbReference type="Pfam" id="PF14559">
    <property type="entry name" value="TPR_19"/>
    <property type="match status" value="1"/>
</dbReference>
<dbReference type="PANTHER" id="PTHR12558">
    <property type="entry name" value="CELL DIVISION CYCLE 16,23,27"/>
    <property type="match status" value="1"/>
</dbReference>
<reference evidence="5" key="1">
    <citation type="journal article" date="2019" name="Int. J. Syst. Evol. Microbiol.">
        <title>The Global Catalogue of Microorganisms (GCM) 10K type strain sequencing project: providing services to taxonomists for standard genome sequencing and annotation.</title>
        <authorList>
            <consortium name="The Broad Institute Genomics Platform"/>
            <consortium name="The Broad Institute Genome Sequencing Center for Infectious Disease"/>
            <person name="Wu L."/>
            <person name="Ma J."/>
        </authorList>
    </citation>
    <scope>NUCLEOTIDE SEQUENCE [LARGE SCALE GENOMIC DNA]</scope>
    <source>
        <strain evidence="5">CCM 4481</strain>
    </source>
</reference>